<dbReference type="Proteomes" id="UP000807469">
    <property type="component" value="Unassembled WGS sequence"/>
</dbReference>
<proteinExistence type="predicted"/>
<evidence type="ECO:0000313" key="2">
    <source>
        <dbReference type="Proteomes" id="UP000807469"/>
    </source>
</evidence>
<comment type="caution">
    <text evidence="1">The sequence shown here is derived from an EMBL/GenBank/DDBJ whole genome shotgun (WGS) entry which is preliminary data.</text>
</comment>
<evidence type="ECO:0000313" key="1">
    <source>
        <dbReference type="EMBL" id="KAF9481955.1"/>
    </source>
</evidence>
<reference evidence="1" key="1">
    <citation type="submission" date="2020-11" db="EMBL/GenBank/DDBJ databases">
        <authorList>
            <consortium name="DOE Joint Genome Institute"/>
            <person name="Ahrendt S."/>
            <person name="Riley R."/>
            <person name="Andreopoulos W."/>
            <person name="Labutti K."/>
            <person name="Pangilinan J."/>
            <person name="Ruiz-Duenas F.J."/>
            <person name="Barrasa J.M."/>
            <person name="Sanchez-Garcia M."/>
            <person name="Camarero S."/>
            <person name="Miyauchi S."/>
            <person name="Serrano A."/>
            <person name="Linde D."/>
            <person name="Babiker R."/>
            <person name="Drula E."/>
            <person name="Ayuso-Fernandez I."/>
            <person name="Pacheco R."/>
            <person name="Padilla G."/>
            <person name="Ferreira P."/>
            <person name="Barriuso J."/>
            <person name="Kellner H."/>
            <person name="Castanera R."/>
            <person name="Alfaro M."/>
            <person name="Ramirez L."/>
            <person name="Pisabarro A.G."/>
            <person name="Kuo A."/>
            <person name="Tritt A."/>
            <person name="Lipzen A."/>
            <person name="He G."/>
            <person name="Yan M."/>
            <person name="Ng V."/>
            <person name="Cullen D."/>
            <person name="Martin F."/>
            <person name="Rosso M.-N."/>
            <person name="Henrissat B."/>
            <person name="Hibbett D."/>
            <person name="Martinez A.T."/>
            <person name="Grigoriev I.V."/>
        </authorList>
    </citation>
    <scope>NUCLEOTIDE SEQUENCE</scope>
    <source>
        <strain evidence="1">CIRM-BRFM 674</strain>
    </source>
</reference>
<keyword evidence="2" id="KW-1185">Reference proteome</keyword>
<organism evidence="1 2">
    <name type="scientific">Pholiota conissans</name>
    <dbReference type="NCBI Taxonomy" id="109636"/>
    <lineage>
        <taxon>Eukaryota</taxon>
        <taxon>Fungi</taxon>
        <taxon>Dikarya</taxon>
        <taxon>Basidiomycota</taxon>
        <taxon>Agaricomycotina</taxon>
        <taxon>Agaricomycetes</taxon>
        <taxon>Agaricomycetidae</taxon>
        <taxon>Agaricales</taxon>
        <taxon>Agaricineae</taxon>
        <taxon>Strophariaceae</taxon>
        <taxon>Pholiota</taxon>
    </lineage>
</organism>
<protein>
    <submittedName>
        <fullName evidence="1">Uncharacterized protein</fullName>
    </submittedName>
</protein>
<accession>A0A9P5Z868</accession>
<dbReference type="EMBL" id="MU155171">
    <property type="protein sequence ID" value="KAF9481955.1"/>
    <property type="molecule type" value="Genomic_DNA"/>
</dbReference>
<name>A0A9P5Z868_9AGAR</name>
<sequence>MRRQAERPSQSGAARLQGVPLSTTLTTILTTPTRISTYFLPRIHPHVLPWPPPQRLLDARVAGPCMPTPISRSNFLQISLHPHLRPLQPLSPFRLPAPLPPHLLVKPAPCMPFQVHPVSLQPVSRPTLSSPTILDRANLIPIKV</sequence>
<gene>
    <name evidence="1" type="ORF">BDN70DRAFT_483675</name>
</gene>
<dbReference type="AlphaFoldDB" id="A0A9P5Z868"/>